<feature type="transmembrane region" description="Helical" evidence="7">
    <location>
        <begin position="382"/>
        <end position="402"/>
    </location>
</feature>
<evidence type="ECO:0000313" key="10">
    <source>
        <dbReference type="Proteomes" id="UP000029622"/>
    </source>
</evidence>
<dbReference type="PROSITE" id="PS50850">
    <property type="entry name" value="MFS"/>
    <property type="match status" value="1"/>
</dbReference>
<evidence type="ECO:0000256" key="1">
    <source>
        <dbReference type="ARBA" id="ARBA00004651"/>
    </source>
</evidence>
<feature type="transmembrane region" description="Helical" evidence="7">
    <location>
        <begin position="85"/>
        <end position="103"/>
    </location>
</feature>
<accession>A0A096BHQ0</accession>
<evidence type="ECO:0000256" key="2">
    <source>
        <dbReference type="ARBA" id="ARBA00022448"/>
    </source>
</evidence>
<evidence type="ECO:0000256" key="6">
    <source>
        <dbReference type="ARBA" id="ARBA00023136"/>
    </source>
</evidence>
<dbReference type="InterPro" id="IPR036259">
    <property type="entry name" value="MFS_trans_sf"/>
</dbReference>
<feature type="transmembrane region" description="Helical" evidence="7">
    <location>
        <begin position="57"/>
        <end position="78"/>
    </location>
</feature>
<keyword evidence="5 7" id="KW-1133">Transmembrane helix</keyword>
<organism evidence="9 10">
    <name type="scientific">Caloranaerobacter azorensis H53214</name>
    <dbReference type="NCBI Taxonomy" id="1156417"/>
    <lineage>
        <taxon>Bacteria</taxon>
        <taxon>Bacillati</taxon>
        <taxon>Bacillota</taxon>
        <taxon>Tissierellia</taxon>
        <taxon>Tissierellales</taxon>
        <taxon>Thermohalobacteraceae</taxon>
        <taxon>Caloranaerobacter</taxon>
    </lineage>
</organism>
<keyword evidence="6 7" id="KW-0472">Membrane</keyword>
<evidence type="ECO:0000256" key="7">
    <source>
        <dbReference type="SAM" id="Phobius"/>
    </source>
</evidence>
<feature type="transmembrane region" description="Helical" evidence="7">
    <location>
        <begin position="174"/>
        <end position="193"/>
    </location>
</feature>
<protein>
    <recommendedName>
        <fullName evidence="8">Major facilitator superfamily (MFS) profile domain-containing protein</fullName>
    </recommendedName>
</protein>
<evidence type="ECO:0000256" key="5">
    <source>
        <dbReference type="ARBA" id="ARBA00022989"/>
    </source>
</evidence>
<feature type="transmembrane region" description="Helical" evidence="7">
    <location>
        <begin position="261"/>
        <end position="283"/>
    </location>
</feature>
<dbReference type="InterPro" id="IPR020846">
    <property type="entry name" value="MFS_dom"/>
</dbReference>
<dbReference type="RefSeq" id="WP_035162853.1">
    <property type="nucleotide sequence ID" value="NZ_AZTB01000016.1"/>
</dbReference>
<name>A0A096BHQ0_9FIRM</name>
<dbReference type="EMBL" id="AZTB01000016">
    <property type="protein sequence ID" value="KGG80710.1"/>
    <property type="molecule type" value="Genomic_DNA"/>
</dbReference>
<dbReference type="InterPro" id="IPR050171">
    <property type="entry name" value="MFS_Transporters"/>
</dbReference>
<sequence length="406" mass="45390">MGAYELKFFKSYKSVLKRNYLLVYLIYFSFFLFNGPLEQIIPILFEQKGIGEKVYGIFLSLNNVIHIVLPGVVAYMAHRFDSFKIGIIAMAISLIGGCSVAFIDQNYFLVLFFLLLLISGRTIFNFSLGNSINYTFARENRGKYFALRDVFLFGSISIGLFLGGLYTAKYSVNSFYMVFSIGFIVPLFIIAYLSREIKLKKTEVEVDKDTENSNEEKSKIKIIKDIYKDKKVWAFTLIQIGTAFYATSMNFLPLLGTSLGISVSSIMGMFGAITIVNSLLALILGHFSDMSGRKWLYVIDLAFDIIPAIVFAFTQNITLFFIGVVLTMVKDSLAPISFAYFYDCFSEEKGVIVMGALSSIGNLLSFLAPILIGILWSISTKYVFLIGAMGNGLAALVAVFMLPDVK</sequence>
<feature type="domain" description="Major facilitator superfamily (MFS) profile" evidence="8">
    <location>
        <begin position="15"/>
        <end position="406"/>
    </location>
</feature>
<evidence type="ECO:0000259" key="8">
    <source>
        <dbReference type="PROSITE" id="PS50850"/>
    </source>
</evidence>
<feature type="transmembrane region" description="Helical" evidence="7">
    <location>
        <begin position="232"/>
        <end position="255"/>
    </location>
</feature>
<keyword evidence="4 7" id="KW-0812">Transmembrane</keyword>
<keyword evidence="3" id="KW-1003">Cell membrane</keyword>
<evidence type="ECO:0000313" key="9">
    <source>
        <dbReference type="EMBL" id="KGG80710.1"/>
    </source>
</evidence>
<dbReference type="AlphaFoldDB" id="A0A096BHQ0"/>
<dbReference type="Proteomes" id="UP000029622">
    <property type="component" value="Unassembled WGS sequence"/>
</dbReference>
<gene>
    <name evidence="9" type="ORF">Y919_04530</name>
</gene>
<reference evidence="9 10" key="1">
    <citation type="submission" date="2013-12" db="EMBL/GenBank/DDBJ databases">
        <title>Draft genome sequence of Caloranaerobacter sp. H53214.</title>
        <authorList>
            <person name="Jiang L.J."/>
            <person name="Shao Z.Z."/>
            <person name="Long M.N."/>
        </authorList>
    </citation>
    <scope>NUCLEOTIDE SEQUENCE [LARGE SCALE GENOMIC DNA]</scope>
    <source>
        <strain evidence="9 10">H53214</strain>
    </source>
</reference>
<feature type="transmembrane region" description="Helical" evidence="7">
    <location>
        <begin position="150"/>
        <end position="168"/>
    </location>
</feature>
<comment type="subcellular location">
    <subcellularLocation>
        <location evidence="1">Cell membrane</location>
        <topology evidence="1">Multi-pass membrane protein</topology>
    </subcellularLocation>
</comment>
<dbReference type="GO" id="GO:0022857">
    <property type="term" value="F:transmembrane transporter activity"/>
    <property type="evidence" value="ECO:0007669"/>
    <property type="project" value="InterPro"/>
</dbReference>
<dbReference type="PANTHER" id="PTHR23517">
    <property type="entry name" value="RESISTANCE PROTEIN MDTM, PUTATIVE-RELATED-RELATED"/>
    <property type="match status" value="1"/>
</dbReference>
<evidence type="ECO:0000256" key="4">
    <source>
        <dbReference type="ARBA" id="ARBA00022692"/>
    </source>
</evidence>
<feature type="transmembrane region" description="Helical" evidence="7">
    <location>
        <begin position="351"/>
        <end position="376"/>
    </location>
</feature>
<feature type="transmembrane region" description="Helical" evidence="7">
    <location>
        <begin position="109"/>
        <end position="129"/>
    </location>
</feature>
<dbReference type="InterPro" id="IPR011701">
    <property type="entry name" value="MFS"/>
</dbReference>
<keyword evidence="2" id="KW-0813">Transport</keyword>
<dbReference type="GO" id="GO:0005886">
    <property type="term" value="C:plasma membrane"/>
    <property type="evidence" value="ECO:0007669"/>
    <property type="project" value="UniProtKB-SubCell"/>
</dbReference>
<comment type="caution">
    <text evidence="9">The sequence shown here is derived from an EMBL/GenBank/DDBJ whole genome shotgun (WGS) entry which is preliminary data.</text>
</comment>
<feature type="transmembrane region" description="Helical" evidence="7">
    <location>
        <begin position="21"/>
        <end position="45"/>
    </location>
</feature>
<proteinExistence type="predicted"/>
<evidence type="ECO:0000256" key="3">
    <source>
        <dbReference type="ARBA" id="ARBA00022475"/>
    </source>
</evidence>
<dbReference type="Gene3D" id="1.20.1250.20">
    <property type="entry name" value="MFS general substrate transporter like domains"/>
    <property type="match status" value="2"/>
</dbReference>
<dbReference type="SUPFAM" id="SSF103473">
    <property type="entry name" value="MFS general substrate transporter"/>
    <property type="match status" value="2"/>
</dbReference>
<dbReference type="Pfam" id="PF07690">
    <property type="entry name" value="MFS_1"/>
    <property type="match status" value="1"/>
</dbReference>